<comment type="caution">
    <text evidence="2">The sequence shown here is derived from an EMBL/GenBank/DDBJ whole genome shotgun (WGS) entry which is preliminary data.</text>
</comment>
<keyword evidence="3" id="KW-1185">Reference proteome</keyword>
<dbReference type="AlphaFoldDB" id="A0A066ZZ15"/>
<evidence type="ECO:0000313" key="2">
    <source>
        <dbReference type="EMBL" id="KDN95355.1"/>
    </source>
</evidence>
<gene>
    <name evidence="2" type="ORF">EI16_03380</name>
</gene>
<feature type="signal peptide" evidence="1">
    <location>
        <begin position="1"/>
        <end position="21"/>
    </location>
</feature>
<keyword evidence="1" id="KW-0732">Signal</keyword>
<dbReference type="InterPro" id="IPR032484">
    <property type="entry name" value="DUF5052"/>
</dbReference>
<protein>
    <recommendedName>
        <fullName evidence="4">Lipoprotein</fullName>
    </recommendedName>
</protein>
<dbReference type="Proteomes" id="UP000027341">
    <property type="component" value="Unassembled WGS sequence"/>
</dbReference>
<reference evidence="2 3" key="1">
    <citation type="submission" date="2014-04" db="EMBL/GenBank/DDBJ databases">
        <title>Draft genome sequence of Hydrogenovibrio marinus MH-110, a model organism for aerobic H2 metabolism.</title>
        <authorList>
            <person name="Cha H.J."/>
            <person name="Jo B.H."/>
            <person name="Hwang B.H."/>
        </authorList>
    </citation>
    <scope>NUCLEOTIDE SEQUENCE [LARGE SCALE GENOMIC DNA]</scope>
    <source>
        <strain evidence="2 3">MH-110</strain>
    </source>
</reference>
<evidence type="ECO:0008006" key="4">
    <source>
        <dbReference type="Google" id="ProtNLM"/>
    </source>
</evidence>
<dbReference type="EMBL" id="JMIU01000001">
    <property type="protein sequence ID" value="KDN95355.1"/>
    <property type="molecule type" value="Genomic_DNA"/>
</dbReference>
<accession>A0A066ZZ15</accession>
<dbReference type="Pfam" id="PF16475">
    <property type="entry name" value="DUF5052"/>
    <property type="match status" value="1"/>
</dbReference>
<dbReference type="RefSeq" id="WP_029909385.1">
    <property type="nucleotide sequence ID" value="NZ_AP020335.1"/>
</dbReference>
<name>A0A066ZZ15_HYDMR</name>
<evidence type="ECO:0000256" key="1">
    <source>
        <dbReference type="SAM" id="SignalP"/>
    </source>
</evidence>
<evidence type="ECO:0000313" key="3">
    <source>
        <dbReference type="Proteomes" id="UP000027341"/>
    </source>
</evidence>
<dbReference type="PROSITE" id="PS51257">
    <property type="entry name" value="PROKAR_LIPOPROTEIN"/>
    <property type="match status" value="1"/>
</dbReference>
<proteinExistence type="predicted"/>
<feature type="chain" id="PRO_5001636927" description="Lipoprotein" evidence="1">
    <location>
        <begin position="22"/>
        <end position="101"/>
    </location>
</feature>
<organism evidence="2 3">
    <name type="scientific">Hydrogenovibrio marinus</name>
    <dbReference type="NCBI Taxonomy" id="28885"/>
    <lineage>
        <taxon>Bacteria</taxon>
        <taxon>Pseudomonadati</taxon>
        <taxon>Pseudomonadota</taxon>
        <taxon>Gammaproteobacteria</taxon>
        <taxon>Thiotrichales</taxon>
        <taxon>Piscirickettsiaceae</taxon>
        <taxon>Hydrogenovibrio</taxon>
    </lineage>
</organism>
<sequence>MRNILLAIATGATLLSLFSLSGCEKVSNTAKNIQSDWVGLDRKIEIYSCYSGKLIKVIKGNIRLNQDDKFANGASFLVNGKKMHTNMCFIVQEIGIKEEAQ</sequence>
<dbReference type="STRING" id="28885.EI16_03380"/>